<comment type="similarity">
    <text evidence="4">Belongs to the TRAFAC class translation factor GTPase superfamily. Bms1-like GTPase family. TSR1 subfamily.</text>
</comment>
<dbReference type="VEuPathDB" id="AmoebaDB:FDP41_010262"/>
<dbReference type="GO" id="GO:0005730">
    <property type="term" value="C:nucleolus"/>
    <property type="evidence" value="ECO:0007669"/>
    <property type="project" value="UniProtKB-SubCell"/>
</dbReference>
<reference evidence="7 8" key="1">
    <citation type="journal article" date="2019" name="Sci. Rep.">
        <title>Nanopore sequencing improves the draft genome of the human pathogenic amoeba Naegleria fowleri.</title>
        <authorList>
            <person name="Liechti N."/>
            <person name="Schurch N."/>
            <person name="Bruggmann R."/>
            <person name="Wittwer M."/>
        </authorList>
    </citation>
    <scope>NUCLEOTIDE SEQUENCE [LARGE SCALE GENOMIC DNA]</scope>
    <source>
        <strain evidence="7 8">ATCC 30894</strain>
    </source>
</reference>
<evidence type="ECO:0000313" key="7">
    <source>
        <dbReference type="EMBL" id="KAF0983197.1"/>
    </source>
</evidence>
<dbReference type="InterPro" id="IPR039761">
    <property type="entry name" value="Bms1/Tsr1"/>
</dbReference>
<dbReference type="InterPro" id="IPR007034">
    <property type="entry name" value="BMS1_TSR1_C"/>
</dbReference>
<dbReference type="OMA" id="MSTHHRS"/>
<dbReference type="SMART" id="SM00785">
    <property type="entry name" value="AARP2CN"/>
    <property type="match status" value="1"/>
</dbReference>
<dbReference type="GO" id="GO:0000479">
    <property type="term" value="P:endonucleolytic cleavage of tricistronic rRNA transcript (SSU-rRNA, 5.8S rRNA, LSU-rRNA)"/>
    <property type="evidence" value="ECO:0007669"/>
    <property type="project" value="TreeGrafter"/>
</dbReference>
<dbReference type="RefSeq" id="XP_044567910.1">
    <property type="nucleotide sequence ID" value="XM_044700541.1"/>
</dbReference>
<evidence type="ECO:0000313" key="8">
    <source>
        <dbReference type="Proteomes" id="UP000444721"/>
    </source>
</evidence>
<feature type="domain" description="Bms1-type G" evidence="6">
    <location>
        <begin position="92"/>
        <end position="287"/>
    </location>
</feature>
<dbReference type="EMBL" id="VFQX01000006">
    <property type="protein sequence ID" value="KAF0983197.1"/>
    <property type="molecule type" value="Genomic_DNA"/>
</dbReference>
<dbReference type="Pfam" id="PF22298">
    <property type="entry name" value="Tsr1_G-like"/>
    <property type="match status" value="1"/>
</dbReference>
<dbReference type="AlphaFoldDB" id="A0A6A5C164"/>
<dbReference type="GO" id="GO:0005525">
    <property type="term" value="F:GTP binding"/>
    <property type="evidence" value="ECO:0007669"/>
    <property type="project" value="TreeGrafter"/>
</dbReference>
<accession>A0A6A5C164</accession>
<feature type="compositionally biased region" description="Basic residues" evidence="5">
    <location>
        <begin position="53"/>
        <end position="70"/>
    </location>
</feature>
<dbReference type="OrthoDB" id="119302at2759"/>
<dbReference type="VEuPathDB" id="AmoebaDB:NF0088140"/>
<evidence type="ECO:0000256" key="1">
    <source>
        <dbReference type="ARBA" id="ARBA00004604"/>
    </source>
</evidence>
<gene>
    <name evidence="7" type="ORF">FDP41_010262</name>
</gene>
<dbReference type="Pfam" id="PF08142">
    <property type="entry name" value="AARP2CN"/>
    <property type="match status" value="1"/>
</dbReference>
<dbReference type="GO" id="GO:0000462">
    <property type="term" value="P:maturation of SSU-rRNA from tricistronic rRNA transcript (SSU-rRNA, 5.8S rRNA, LSU-rRNA)"/>
    <property type="evidence" value="ECO:0007669"/>
    <property type="project" value="TreeGrafter"/>
</dbReference>
<dbReference type="InterPro" id="IPR012948">
    <property type="entry name" value="AARP2CN"/>
</dbReference>
<dbReference type="PROSITE" id="PS51714">
    <property type="entry name" value="G_BMS1"/>
    <property type="match status" value="1"/>
</dbReference>
<sequence>MSTHHRSSSEFHQENKKHKNRHASKRQLKKENKGRVSNNAGGSSVDGGLKASQTKHTHQQGKSQRKLRAKQLRDNKKQQILYRQRLGKTGNPPRIVAIMSLSGSTTGQEDVQSVFCDIIGRSEEYESGKLKLNELDLHQVYTVRLQKEFQQKTLTLFCVNQNNMRSVLDAAKVADIMIFVLPSQSVEETQLHATARYNLSLLRAQGLPSSLVILQGLNQIPNKKQNDFKNTVNRILKDEIPDFEKVFIYNNSNSTEASMMDDNTTSLEQSKNDMKQILLRVNTLTPKTIHWRENHPYMLVENYEFVKNSQDREFSEVLDDNNNSTNGTLIVRGYLRGKSASPNQLFHIVNYGTYQLDKILLEKENSHALTKKSKPQNENAMEDDKKSSQTPDKNMNHEPKELLPDATQESLQTALDPDLMDGEQTLPTKEDYEMELHNQIMEKQSGYVYHKKVVPKGMNALEAAWIMDSLEDAKEDGESVEDVDDDMIDEANRAVKDIEEEKRVEFNFDIASEAQTHIDKVFNLDQMDEDMTEEERINEMLRAIKARKEMKNEMDYPDEVETPLDVPARVRFQKYRGLKSFRSSPWDPEENLPLDYSRIFRFKNFIVSQKVALEGFDPDNDYNLWENYITLHIANVPMSMIEVIKQKKEPLIVFGLLKHEQKTSVVHLLVKRTNESVVIKQAADYDPSDNITKMIEYHPQDGDDDEEEPIPGAEIEEHPIKSKDELIIQIGFRTFKCNPIYSEHNPRNDKHKFERFFAPYRFLIATVYAPVTFKPSPVLMFRRNQKGPQLTLLDSNTIVETATSGNNHEQPNLEFVGHGTVHSVDPYRCIIKKIILTGHPYKIHKNQVVARYMFFNPEDVRWFKPVEVYTKYGRHGVIKEAIGTHGYMRCLFDDNVLPKDTICMNLYKRVFPKWTTESSSLLAAPSLSVPRPLKSSSSSSHGPNYLNEEALRKLGVMKNRHEEEIEMIEE</sequence>
<keyword evidence="8" id="KW-1185">Reference proteome</keyword>
<dbReference type="Proteomes" id="UP000444721">
    <property type="component" value="Unassembled WGS sequence"/>
</dbReference>
<dbReference type="GeneID" id="68117477"/>
<evidence type="ECO:0000256" key="3">
    <source>
        <dbReference type="ARBA" id="ARBA00023242"/>
    </source>
</evidence>
<evidence type="ECO:0000259" key="6">
    <source>
        <dbReference type="PROSITE" id="PS51714"/>
    </source>
</evidence>
<comment type="caution">
    <text evidence="7">The sequence shown here is derived from an EMBL/GenBank/DDBJ whole genome shotgun (WGS) entry which is preliminary data.</text>
</comment>
<dbReference type="GO" id="GO:0003924">
    <property type="term" value="F:GTPase activity"/>
    <property type="evidence" value="ECO:0007669"/>
    <property type="project" value="TreeGrafter"/>
</dbReference>
<organism evidence="7 8">
    <name type="scientific">Naegleria fowleri</name>
    <name type="common">Brain eating amoeba</name>
    <dbReference type="NCBI Taxonomy" id="5763"/>
    <lineage>
        <taxon>Eukaryota</taxon>
        <taxon>Discoba</taxon>
        <taxon>Heterolobosea</taxon>
        <taxon>Tetramitia</taxon>
        <taxon>Eutetramitia</taxon>
        <taxon>Vahlkampfiidae</taxon>
        <taxon>Naegleria</taxon>
    </lineage>
</organism>
<dbReference type="Pfam" id="PF04950">
    <property type="entry name" value="RIBIOP_C"/>
    <property type="match status" value="2"/>
</dbReference>
<dbReference type="PANTHER" id="PTHR12858:SF1">
    <property type="entry name" value="PRE-RRNA-PROCESSING PROTEIN TSR1 HOMOLOG"/>
    <property type="match status" value="1"/>
</dbReference>
<keyword evidence="3" id="KW-0539">Nucleus</keyword>
<proteinExistence type="inferred from homology"/>
<feature type="compositionally biased region" description="Basic residues" evidence="5">
    <location>
        <begin position="15"/>
        <end position="28"/>
    </location>
</feature>
<dbReference type="InterPro" id="IPR030387">
    <property type="entry name" value="G_Bms1/Tsr1_dom"/>
</dbReference>
<name>A0A6A5C164_NAEFO</name>
<protein>
    <recommendedName>
        <fullName evidence="6">Bms1-type G domain-containing protein</fullName>
    </recommendedName>
</protein>
<keyword evidence="2" id="KW-0690">Ribosome biogenesis</keyword>
<dbReference type="GO" id="GO:0030688">
    <property type="term" value="C:preribosome, small subunit precursor"/>
    <property type="evidence" value="ECO:0007669"/>
    <property type="project" value="TreeGrafter"/>
</dbReference>
<feature type="region of interest" description="Disordered" evidence="5">
    <location>
        <begin position="1"/>
        <end position="79"/>
    </location>
</feature>
<dbReference type="PANTHER" id="PTHR12858">
    <property type="entry name" value="RIBOSOME BIOGENESIS PROTEIN"/>
    <property type="match status" value="1"/>
</dbReference>
<feature type="region of interest" description="Disordered" evidence="5">
    <location>
        <begin position="368"/>
        <end position="400"/>
    </location>
</feature>
<evidence type="ECO:0000256" key="5">
    <source>
        <dbReference type="SAM" id="MobiDB-lite"/>
    </source>
</evidence>
<comment type="subcellular location">
    <subcellularLocation>
        <location evidence="1">Nucleus</location>
        <location evidence="1">Nucleolus</location>
    </subcellularLocation>
</comment>
<evidence type="ECO:0000256" key="2">
    <source>
        <dbReference type="ARBA" id="ARBA00022517"/>
    </source>
</evidence>
<dbReference type="GO" id="GO:0034511">
    <property type="term" value="F:U3 snoRNA binding"/>
    <property type="evidence" value="ECO:0007669"/>
    <property type="project" value="TreeGrafter"/>
</dbReference>
<dbReference type="SMART" id="SM01362">
    <property type="entry name" value="DUF663"/>
    <property type="match status" value="1"/>
</dbReference>
<dbReference type="VEuPathDB" id="AmoebaDB:NF0088130"/>
<dbReference type="VEuPathDB" id="AmoebaDB:NfTy_010810"/>
<evidence type="ECO:0000256" key="4">
    <source>
        <dbReference type="ARBA" id="ARBA00038288"/>
    </source>
</evidence>